<organism evidence="1 2">
    <name type="scientific">Oopsacas minuta</name>
    <dbReference type="NCBI Taxonomy" id="111878"/>
    <lineage>
        <taxon>Eukaryota</taxon>
        <taxon>Metazoa</taxon>
        <taxon>Porifera</taxon>
        <taxon>Hexactinellida</taxon>
        <taxon>Hexasterophora</taxon>
        <taxon>Lyssacinosida</taxon>
        <taxon>Leucopsacidae</taxon>
        <taxon>Oopsacas</taxon>
    </lineage>
</organism>
<keyword evidence="2" id="KW-1185">Reference proteome</keyword>
<evidence type="ECO:0000313" key="1">
    <source>
        <dbReference type="EMBL" id="KAI6658408.1"/>
    </source>
</evidence>
<evidence type="ECO:0000313" key="2">
    <source>
        <dbReference type="Proteomes" id="UP001165289"/>
    </source>
</evidence>
<reference evidence="1 2" key="1">
    <citation type="journal article" date="2023" name="BMC Biol.">
        <title>The compact genome of the sponge Oopsacas minuta (Hexactinellida) is lacking key metazoan core genes.</title>
        <authorList>
            <person name="Santini S."/>
            <person name="Schenkelaars Q."/>
            <person name="Jourda C."/>
            <person name="Duchesne M."/>
            <person name="Belahbib H."/>
            <person name="Rocher C."/>
            <person name="Selva M."/>
            <person name="Riesgo A."/>
            <person name="Vervoort M."/>
            <person name="Leys S.P."/>
            <person name="Kodjabachian L."/>
            <person name="Le Bivic A."/>
            <person name="Borchiellini C."/>
            <person name="Claverie J.M."/>
            <person name="Renard E."/>
        </authorList>
    </citation>
    <scope>NUCLEOTIDE SEQUENCE [LARGE SCALE GENOMIC DNA]</scope>
    <source>
        <strain evidence="1">SPO-2</strain>
    </source>
</reference>
<protein>
    <submittedName>
        <fullName evidence="1">Uncharacterized protein</fullName>
    </submittedName>
</protein>
<dbReference type="Proteomes" id="UP001165289">
    <property type="component" value="Unassembled WGS sequence"/>
</dbReference>
<comment type="caution">
    <text evidence="1">The sequence shown here is derived from an EMBL/GenBank/DDBJ whole genome shotgun (WGS) entry which is preliminary data.</text>
</comment>
<proteinExistence type="predicted"/>
<dbReference type="EMBL" id="JAKMXF010000088">
    <property type="protein sequence ID" value="KAI6658408.1"/>
    <property type="molecule type" value="Genomic_DNA"/>
</dbReference>
<accession>A0AAV7KB48</accession>
<gene>
    <name evidence="1" type="ORF">LOD99_15210</name>
</gene>
<name>A0AAV7KB48_9METZ</name>
<sequence>MSASEGANIAAMTVTTLRSLRTDDHFTAFWDHLINAQQDLDVCVPKLPRRRKVPKRYDDGAPVDFPDECQTHYRQSYFESLDLVVKAIEDRFDQPDYNLYRRLDELLIHPILGESTQEYFDFVANLP</sequence>
<dbReference type="AlphaFoldDB" id="A0AAV7KB48"/>